<evidence type="ECO:0000313" key="1">
    <source>
        <dbReference type="EMBL" id="KAF0764521.1"/>
    </source>
</evidence>
<proteinExistence type="predicted"/>
<comment type="caution">
    <text evidence="1">The sequence shown here is derived from an EMBL/GenBank/DDBJ whole genome shotgun (WGS) entry which is preliminary data.</text>
</comment>
<accession>A0A6G0Z2B6</accession>
<dbReference type="AlphaFoldDB" id="A0A6G0Z2B6"/>
<name>A0A6G0Z2B6_APHCR</name>
<protein>
    <submittedName>
        <fullName evidence="1">Uncharacterized protein</fullName>
    </submittedName>
</protein>
<dbReference type="EMBL" id="VUJU01001614">
    <property type="protein sequence ID" value="KAF0764521.1"/>
    <property type="molecule type" value="Genomic_DNA"/>
</dbReference>
<evidence type="ECO:0000313" key="2">
    <source>
        <dbReference type="Proteomes" id="UP000478052"/>
    </source>
</evidence>
<gene>
    <name evidence="1" type="ORF">FWK35_00025085</name>
</gene>
<dbReference type="Proteomes" id="UP000478052">
    <property type="component" value="Unassembled WGS sequence"/>
</dbReference>
<organism evidence="1 2">
    <name type="scientific">Aphis craccivora</name>
    <name type="common">Cowpea aphid</name>
    <dbReference type="NCBI Taxonomy" id="307492"/>
    <lineage>
        <taxon>Eukaryota</taxon>
        <taxon>Metazoa</taxon>
        <taxon>Ecdysozoa</taxon>
        <taxon>Arthropoda</taxon>
        <taxon>Hexapoda</taxon>
        <taxon>Insecta</taxon>
        <taxon>Pterygota</taxon>
        <taxon>Neoptera</taxon>
        <taxon>Paraneoptera</taxon>
        <taxon>Hemiptera</taxon>
        <taxon>Sternorrhyncha</taxon>
        <taxon>Aphidomorpha</taxon>
        <taxon>Aphidoidea</taxon>
        <taxon>Aphididae</taxon>
        <taxon>Aphidini</taxon>
        <taxon>Aphis</taxon>
        <taxon>Aphis</taxon>
    </lineage>
</organism>
<keyword evidence="2" id="KW-1185">Reference proteome</keyword>
<sequence>MTVLFMYAKTRRVKMRKALDCNICVSVKKFIWPKERTHLQRVNSIKTKSSAVSFL</sequence>
<reference evidence="1 2" key="1">
    <citation type="submission" date="2019-08" db="EMBL/GenBank/DDBJ databases">
        <title>Whole genome of Aphis craccivora.</title>
        <authorList>
            <person name="Voronova N.V."/>
            <person name="Shulinski R.S."/>
            <person name="Bandarenka Y.V."/>
            <person name="Zhorov D.G."/>
            <person name="Warner D."/>
        </authorList>
    </citation>
    <scope>NUCLEOTIDE SEQUENCE [LARGE SCALE GENOMIC DNA]</scope>
    <source>
        <strain evidence="1">180601</strain>
        <tissue evidence="1">Whole Body</tissue>
    </source>
</reference>